<dbReference type="InterPro" id="IPR052337">
    <property type="entry name" value="SAT4-like"/>
</dbReference>
<evidence type="ECO:0000256" key="5">
    <source>
        <dbReference type="ARBA" id="ARBA00038359"/>
    </source>
</evidence>
<dbReference type="PANTHER" id="PTHR33048">
    <property type="entry name" value="PTH11-LIKE INTEGRAL MEMBRANE PROTEIN (AFU_ORTHOLOGUE AFUA_5G11245)"/>
    <property type="match status" value="1"/>
</dbReference>
<keyword evidence="4 6" id="KW-0472">Membrane</keyword>
<dbReference type="InParanoid" id="B2AC05"/>
<dbReference type="RefSeq" id="XP_001903227.1">
    <property type="nucleotide sequence ID" value="XM_001903192.1"/>
</dbReference>
<name>B2AC05_PODAN</name>
<comment type="subcellular location">
    <subcellularLocation>
        <location evidence="1">Membrane</location>
        <topology evidence="1">Multi-pass membrane protein</topology>
    </subcellularLocation>
</comment>
<dbReference type="GO" id="GO:0016020">
    <property type="term" value="C:membrane"/>
    <property type="evidence" value="ECO:0007669"/>
    <property type="project" value="UniProtKB-SubCell"/>
</dbReference>
<dbReference type="eggNOG" id="ENOG502SP0C">
    <property type="taxonomic scope" value="Eukaryota"/>
</dbReference>
<organism evidence="8">
    <name type="scientific">Podospora anserina (strain S / ATCC MYA-4624 / DSM 980 / FGSC 10383)</name>
    <name type="common">Pleurage anserina</name>
    <dbReference type="NCBI Taxonomy" id="515849"/>
    <lineage>
        <taxon>Eukaryota</taxon>
        <taxon>Fungi</taxon>
        <taxon>Dikarya</taxon>
        <taxon>Ascomycota</taxon>
        <taxon>Pezizomycotina</taxon>
        <taxon>Sordariomycetes</taxon>
        <taxon>Sordariomycetidae</taxon>
        <taxon>Sordariales</taxon>
        <taxon>Podosporaceae</taxon>
        <taxon>Podospora</taxon>
        <taxon>Podospora anserina</taxon>
    </lineage>
</organism>
<dbReference type="GeneID" id="6187298"/>
<dbReference type="PANTHER" id="PTHR33048:SF42">
    <property type="entry name" value="INTEGRAL MEMBRANE PROTEIN"/>
    <property type="match status" value="1"/>
</dbReference>
<dbReference type="Proteomes" id="UP000001197">
    <property type="component" value="Chromosome 2"/>
</dbReference>
<dbReference type="HOGENOM" id="CLU_028200_3_0_1"/>
<dbReference type="AlphaFoldDB" id="B2AC05"/>
<dbReference type="EMBL" id="CU633447">
    <property type="protein sequence ID" value="CAP60999.1"/>
    <property type="molecule type" value="Genomic_DNA"/>
</dbReference>
<keyword evidence="10" id="KW-1185">Reference proteome</keyword>
<evidence type="ECO:0000256" key="3">
    <source>
        <dbReference type="ARBA" id="ARBA00022989"/>
    </source>
</evidence>
<evidence type="ECO:0000256" key="6">
    <source>
        <dbReference type="SAM" id="Phobius"/>
    </source>
</evidence>
<dbReference type="InterPro" id="IPR049326">
    <property type="entry name" value="Rhodopsin_dom_fungi"/>
</dbReference>
<accession>B2AC05</accession>
<keyword evidence="3 6" id="KW-1133">Transmembrane helix</keyword>
<evidence type="ECO:0000259" key="7">
    <source>
        <dbReference type="Pfam" id="PF20684"/>
    </source>
</evidence>
<dbReference type="KEGG" id="pan:PODANSg239"/>
<dbReference type="VEuPathDB" id="FungiDB:PODANS_2_13980"/>
<gene>
    <name evidence="8" type="ORF">PODANS_2_13980</name>
</gene>
<proteinExistence type="inferred from homology"/>
<feature type="transmembrane region" description="Helical" evidence="6">
    <location>
        <begin position="140"/>
        <end position="162"/>
    </location>
</feature>
<evidence type="ECO:0000256" key="2">
    <source>
        <dbReference type="ARBA" id="ARBA00022692"/>
    </source>
</evidence>
<protein>
    <submittedName>
        <fullName evidence="8">Podospora anserina S mat+ genomic DNA chromosome 2, supercontig 3</fullName>
    </submittedName>
</protein>
<evidence type="ECO:0000313" key="9">
    <source>
        <dbReference type="EMBL" id="CDP26428.1"/>
    </source>
</evidence>
<feature type="domain" description="Rhodopsin" evidence="7">
    <location>
        <begin position="65"/>
        <end position="185"/>
    </location>
</feature>
<evidence type="ECO:0000313" key="8">
    <source>
        <dbReference type="EMBL" id="CAP60999.1"/>
    </source>
</evidence>
<dbReference type="Pfam" id="PF20684">
    <property type="entry name" value="Fung_rhodopsin"/>
    <property type="match status" value="1"/>
</dbReference>
<comment type="similarity">
    <text evidence="5">Belongs to the SAT4 family.</text>
</comment>
<evidence type="ECO:0000256" key="1">
    <source>
        <dbReference type="ARBA" id="ARBA00004141"/>
    </source>
</evidence>
<reference evidence="8 10" key="1">
    <citation type="journal article" date="2008" name="Genome Biol.">
        <title>The genome sequence of the model ascomycete fungus Podospora anserina.</title>
        <authorList>
            <person name="Espagne E."/>
            <person name="Lespinet O."/>
            <person name="Malagnac F."/>
            <person name="Da Silva C."/>
            <person name="Jaillon O."/>
            <person name="Porcel B.M."/>
            <person name="Couloux A."/>
            <person name="Aury J.-M."/>
            <person name="Segurens B."/>
            <person name="Poulain J."/>
            <person name="Anthouard V."/>
            <person name="Grossetete S."/>
            <person name="Khalili H."/>
            <person name="Coppin E."/>
            <person name="Dequard-Chablat M."/>
            <person name="Picard M."/>
            <person name="Contamine V."/>
            <person name="Arnaise S."/>
            <person name="Bourdais A."/>
            <person name="Berteaux-Lecellier V."/>
            <person name="Gautheret D."/>
            <person name="de Vries R.P."/>
            <person name="Battaglia E."/>
            <person name="Coutinho P.M."/>
            <person name="Danchin E.G.J."/>
            <person name="Henrissat B."/>
            <person name="El Khoury R."/>
            <person name="Sainsard-Chanet A."/>
            <person name="Boivin A."/>
            <person name="Pinan-Lucarre B."/>
            <person name="Sellem C.H."/>
            <person name="Debuchy R."/>
            <person name="Wincker P."/>
            <person name="Weissenbach J."/>
            <person name="Silar P."/>
        </authorList>
    </citation>
    <scope>NUCLEOTIDE SEQUENCE [LARGE SCALE GENOMIC DNA]</scope>
    <source>
        <strain evidence="10">S / ATCC MYA-4624 / DSM 980 / FGSC 10383</strain>
        <strain evidence="8">S mat+</strain>
    </source>
</reference>
<keyword evidence="2 6" id="KW-0812">Transmembrane</keyword>
<reference evidence="8" key="2">
    <citation type="submission" date="2008-07" db="EMBL/GenBank/DDBJ databases">
        <authorList>
            <person name="Genoscope - CEA"/>
        </authorList>
    </citation>
    <scope>NUCLEOTIDE SEQUENCE</scope>
    <source>
        <strain evidence="8">S mat+</strain>
    </source>
</reference>
<dbReference type="EMBL" id="FO904937">
    <property type="protein sequence ID" value="CDP26428.1"/>
    <property type="molecule type" value="Genomic_DNA"/>
</dbReference>
<evidence type="ECO:0000256" key="4">
    <source>
        <dbReference type="ARBA" id="ARBA00023136"/>
    </source>
</evidence>
<evidence type="ECO:0000313" key="10">
    <source>
        <dbReference type="Proteomes" id="UP000001197"/>
    </source>
</evidence>
<feature type="transmembrane region" description="Helical" evidence="6">
    <location>
        <begin position="54"/>
        <end position="72"/>
    </location>
</feature>
<sequence>MDDLSTSNATFPFFSTNDNDISTSTRSRNGTGFPGFFFGPGKLRYDDLGLTTRVSVWVLCGASLMFLLLRIYCSTITTNMAIDLGYGKHVWQIPFRNLNDMFLIGQITVTLAICSQAWSKTSFAISLLMIHDGIHGKTRVFIWFAIVSMNMLFGVSAMLFWVGCTPLEKAWHPFMRGTCWSPNVVITYGIFASGMSSWPVGLEELSVVLTLCFSLLWCDGSGSGYYSLEDYHELADADKREDWRGVGDDAAASAFIKCSSLPELGGRDFPRKFPLVPRRWKGKIDVSIDDGVTLVIWGNAEAAVTIMAASVPMLRALVRTVRPSRRRNYYSSYSRSRRTERSSRRVYYNKPRRDLVTMTGSTWTGGSSSRTYT</sequence>
<reference evidence="10" key="3">
    <citation type="journal article" date="2014" name="Genetics">
        <title>Maintaining two mating types: Structure of the mating type locus and its role in heterokaryosis in Podospora anserina.</title>
        <authorList>
            <person name="Grognet P."/>
            <person name="Bidard F."/>
            <person name="Kuchly C."/>
            <person name="Tong L.C.H."/>
            <person name="Coppin E."/>
            <person name="Benkhali J.A."/>
            <person name="Couloux A."/>
            <person name="Wincker P."/>
            <person name="Debuchy R."/>
            <person name="Silar P."/>
        </authorList>
    </citation>
    <scope>GENOME REANNOTATION</scope>
    <source>
        <strain evidence="10">S / ATCC MYA-4624 / DSM 980 / FGSC 10383</strain>
    </source>
</reference>
<reference evidence="9" key="4">
    <citation type="submission" date="2014-09" db="EMBL/GenBank/DDBJ databases">
        <title>Maintaining two mating types: Structure of the mating type locus and its role in heterokaryosis in Podospora anserina.</title>
        <authorList>
            <person name="Grognet P."/>
            <person name="Bidard F."/>
            <person name="Kuchly C."/>
            <person name="Chan Ho Tong L."/>
            <person name="Coppin E."/>
            <person name="Ait Benkhali J."/>
            <person name="Couloux A."/>
            <person name="Wincker P."/>
            <person name="Debuchy R."/>
            <person name="Silar P."/>
        </authorList>
    </citation>
    <scope>NUCLEOTIDE SEQUENCE</scope>
</reference>
<dbReference type="OrthoDB" id="5417887at2759"/>